<reference evidence="9 10" key="1">
    <citation type="journal article" date="2019" name="Emerg. Microbes Infect.">
        <title>Comprehensive subspecies identification of 175 nontuberculous mycobacteria species based on 7547 genomic profiles.</title>
        <authorList>
            <person name="Matsumoto Y."/>
            <person name="Kinjo T."/>
            <person name="Motooka D."/>
            <person name="Nabeya D."/>
            <person name="Jung N."/>
            <person name="Uechi K."/>
            <person name="Horii T."/>
            <person name="Iida T."/>
            <person name="Fujita J."/>
            <person name="Nakamura S."/>
        </authorList>
    </citation>
    <scope>NUCLEOTIDE SEQUENCE [LARGE SCALE GENOMIC DNA]</scope>
    <source>
        <strain evidence="9 10">JCM 6399</strain>
    </source>
</reference>
<proteinExistence type="predicted"/>
<evidence type="ECO:0000256" key="4">
    <source>
        <dbReference type="ARBA" id="ARBA00023002"/>
    </source>
</evidence>
<keyword evidence="3" id="KW-0479">Metal-binding</keyword>
<dbReference type="SUPFAM" id="SSF55961">
    <property type="entry name" value="Bet v1-like"/>
    <property type="match status" value="1"/>
</dbReference>
<keyword evidence="6" id="KW-0411">Iron-sulfur</keyword>
<sequence>MTRTAPAGRTVGNPTQTLGEDAIGTPPQRPTLVPAERYYSADFARLEVERMWPKVWQLACTVDHVAEPGDYFEYRCGPNSVLIVHGDDGELRAFQNVCRHRGNSLCAGSGSDLRELRCGYHGWTWDLTGALRRVPNRKGFGALRLSDFPLLGVRVDTWERLVFVSLDADAIPLRDYLEAMPDDIAWNRLGDFRCYATMTIEVDANWKTIADGFSETYHIQTLHPELHRCMDDVYAPQVIWGHTGKSEQLYGVPSPAIKESVTDAEVWDAYVTTQGALMGVEDGTPFPPDQQGQSAADVIAARTKTFADSRGVDLSWASTDQVMRLHQYNVFPNMSLLTNADHLTVLVARPGPHPDRGELVMIVWMRMPPDAPRIKPTDVRMTAADAHPGLVLTQDIEVLAGLQRGLHQPGLTHVVLSNEERRVINMHRNLERYLNLPEADRITGGETDDVAT</sequence>
<evidence type="ECO:0000256" key="7">
    <source>
        <dbReference type="SAM" id="MobiDB-lite"/>
    </source>
</evidence>
<dbReference type="PROSITE" id="PS51296">
    <property type="entry name" value="RIESKE"/>
    <property type="match status" value="1"/>
</dbReference>
<dbReference type="GO" id="GO:0051537">
    <property type="term" value="F:2 iron, 2 sulfur cluster binding"/>
    <property type="evidence" value="ECO:0007669"/>
    <property type="project" value="UniProtKB-KW"/>
</dbReference>
<dbReference type="PRINTS" id="PR00090">
    <property type="entry name" value="RNGDIOXGNASE"/>
</dbReference>
<dbReference type="InterPro" id="IPR015879">
    <property type="entry name" value="Ring_hydroxy_dOase_asu_C_dom"/>
</dbReference>
<evidence type="ECO:0000313" key="9">
    <source>
        <dbReference type="EMBL" id="BBY90523.1"/>
    </source>
</evidence>
<dbReference type="Proteomes" id="UP000465785">
    <property type="component" value="Chromosome"/>
</dbReference>
<dbReference type="EMBL" id="AP022601">
    <property type="protein sequence ID" value="BBY90523.1"/>
    <property type="molecule type" value="Genomic_DNA"/>
</dbReference>
<name>A0A9W4AXR8_9MYCO</name>
<dbReference type="GO" id="GO:0005506">
    <property type="term" value="F:iron ion binding"/>
    <property type="evidence" value="ECO:0007669"/>
    <property type="project" value="InterPro"/>
</dbReference>
<dbReference type="CDD" id="cd03469">
    <property type="entry name" value="Rieske_RO_Alpha_N"/>
    <property type="match status" value="1"/>
</dbReference>
<evidence type="ECO:0000256" key="3">
    <source>
        <dbReference type="ARBA" id="ARBA00022723"/>
    </source>
</evidence>
<dbReference type="AlphaFoldDB" id="A0A9W4AXR8"/>
<evidence type="ECO:0000256" key="1">
    <source>
        <dbReference type="ARBA" id="ARBA00001962"/>
    </source>
</evidence>
<feature type="domain" description="Rieske" evidence="8">
    <location>
        <begin position="56"/>
        <end position="164"/>
    </location>
</feature>
<dbReference type="Gene3D" id="3.90.380.10">
    <property type="entry name" value="Naphthalene 1,2-dioxygenase Alpha Subunit, Chain A, domain 1"/>
    <property type="match status" value="1"/>
</dbReference>
<evidence type="ECO:0000259" key="8">
    <source>
        <dbReference type="PROSITE" id="PS51296"/>
    </source>
</evidence>
<organism evidence="9 10">
    <name type="scientific">Mycobacterium gallinarum</name>
    <dbReference type="NCBI Taxonomy" id="39689"/>
    <lineage>
        <taxon>Bacteria</taxon>
        <taxon>Bacillati</taxon>
        <taxon>Actinomycetota</taxon>
        <taxon>Actinomycetes</taxon>
        <taxon>Mycobacteriales</taxon>
        <taxon>Mycobacteriaceae</taxon>
        <taxon>Mycobacterium</taxon>
    </lineage>
</organism>
<evidence type="ECO:0000313" key="10">
    <source>
        <dbReference type="Proteomes" id="UP000465785"/>
    </source>
</evidence>
<dbReference type="Pfam" id="PF00355">
    <property type="entry name" value="Rieske"/>
    <property type="match status" value="1"/>
</dbReference>
<dbReference type="RefSeq" id="WP_163724829.1">
    <property type="nucleotide sequence ID" value="NZ_AP022601.1"/>
</dbReference>
<gene>
    <name evidence="9" type="ORF">MGALJ_01920</name>
</gene>
<keyword evidence="5" id="KW-0408">Iron</keyword>
<dbReference type="Gene3D" id="2.102.10.10">
    <property type="entry name" value="Rieske [2Fe-2S] iron-sulphur domain"/>
    <property type="match status" value="1"/>
</dbReference>
<evidence type="ECO:0000256" key="2">
    <source>
        <dbReference type="ARBA" id="ARBA00022714"/>
    </source>
</evidence>
<dbReference type="GO" id="GO:0016705">
    <property type="term" value="F:oxidoreductase activity, acting on paired donors, with incorporation or reduction of molecular oxygen"/>
    <property type="evidence" value="ECO:0007669"/>
    <property type="project" value="UniProtKB-ARBA"/>
</dbReference>
<feature type="region of interest" description="Disordered" evidence="7">
    <location>
        <begin position="1"/>
        <end position="29"/>
    </location>
</feature>
<dbReference type="InterPro" id="IPR001663">
    <property type="entry name" value="Rng_hydr_dOase-A"/>
</dbReference>
<accession>A0A9W4AXR8</accession>
<dbReference type="PANTHER" id="PTHR43756">
    <property type="entry name" value="CHOLINE MONOOXYGENASE, CHLOROPLASTIC"/>
    <property type="match status" value="1"/>
</dbReference>
<keyword evidence="2" id="KW-0001">2Fe-2S</keyword>
<dbReference type="InterPro" id="IPR036922">
    <property type="entry name" value="Rieske_2Fe-2S_sf"/>
</dbReference>
<comment type="cofactor">
    <cofactor evidence="1">
        <name>Fe cation</name>
        <dbReference type="ChEBI" id="CHEBI:24875"/>
    </cofactor>
</comment>
<protein>
    <submittedName>
        <fullName evidence="9">(2Fe-2S)-binding protein</fullName>
    </submittedName>
</protein>
<dbReference type="InterPro" id="IPR017941">
    <property type="entry name" value="Rieske_2Fe-2S"/>
</dbReference>
<keyword evidence="10" id="KW-1185">Reference proteome</keyword>
<dbReference type="KEGG" id="mgau:MGALJ_01920"/>
<dbReference type="GO" id="GO:0004497">
    <property type="term" value="F:monooxygenase activity"/>
    <property type="evidence" value="ECO:0007669"/>
    <property type="project" value="UniProtKB-ARBA"/>
</dbReference>
<evidence type="ECO:0000256" key="6">
    <source>
        <dbReference type="ARBA" id="ARBA00023014"/>
    </source>
</evidence>
<dbReference type="Pfam" id="PF00848">
    <property type="entry name" value="Ring_hydroxyl_A"/>
    <property type="match status" value="1"/>
</dbReference>
<evidence type="ECO:0000256" key="5">
    <source>
        <dbReference type="ARBA" id="ARBA00023004"/>
    </source>
</evidence>
<keyword evidence="4" id="KW-0560">Oxidoreductase</keyword>
<dbReference type="PANTHER" id="PTHR43756:SF5">
    <property type="entry name" value="CHOLINE MONOOXYGENASE, CHLOROPLASTIC"/>
    <property type="match status" value="1"/>
</dbReference>
<dbReference type="SUPFAM" id="SSF50022">
    <property type="entry name" value="ISP domain"/>
    <property type="match status" value="1"/>
</dbReference>